<feature type="compositionally biased region" description="Low complexity" evidence="1">
    <location>
        <begin position="99"/>
        <end position="109"/>
    </location>
</feature>
<comment type="caution">
    <text evidence="2">The sequence shown here is derived from an EMBL/GenBank/DDBJ whole genome shotgun (WGS) entry which is preliminary data.</text>
</comment>
<feature type="region of interest" description="Disordered" evidence="1">
    <location>
        <begin position="99"/>
        <end position="124"/>
    </location>
</feature>
<reference evidence="2 3" key="1">
    <citation type="submission" date="2021-06" db="EMBL/GenBank/DDBJ databases">
        <title>Caerostris extrusa draft genome.</title>
        <authorList>
            <person name="Kono N."/>
            <person name="Arakawa K."/>
        </authorList>
    </citation>
    <scope>NUCLEOTIDE SEQUENCE [LARGE SCALE GENOMIC DNA]</scope>
</reference>
<feature type="compositionally biased region" description="Polar residues" evidence="1">
    <location>
        <begin position="228"/>
        <end position="237"/>
    </location>
</feature>
<keyword evidence="2" id="KW-0675">Receptor</keyword>
<dbReference type="AlphaFoldDB" id="A0AAV4XQ84"/>
<dbReference type="InterPro" id="IPR053066">
    <property type="entry name" value="ADGR_G7"/>
</dbReference>
<name>A0AAV4XQ84_CAEEX</name>
<evidence type="ECO:0000256" key="1">
    <source>
        <dbReference type="SAM" id="MobiDB-lite"/>
    </source>
</evidence>
<protein>
    <submittedName>
        <fullName evidence="2">Adhesion G-protein coupled receptor G4</fullName>
    </submittedName>
</protein>
<evidence type="ECO:0000313" key="3">
    <source>
        <dbReference type="Proteomes" id="UP001054945"/>
    </source>
</evidence>
<feature type="compositionally biased region" description="Low complexity" evidence="1">
    <location>
        <begin position="211"/>
        <end position="226"/>
    </location>
</feature>
<sequence length="389" mass="43187">MKKGDMQGFMWELGNPYNQVEKRGVSFKGSARSILGVRCFCRGEARLIFQYIFCVANSLQGFLIFLVRCLQYPEARSAWYQLLKTGTFKKYRGMVPPGSWSGNSNSGHNKQNGHSTTTRLGSADMTNVGPFNTNAFWGQEKTSLPVDVTASVKDDCCDVGYDDPIPIPSEAVLDYATITRGSAQLLTFSSSGNTLKSTASKDDKARRGSKNKSISRSNSESSQDQSRNPEVTTSDQKSPLAIILSDPLYVLAHTQILTHLQIFRQAELLAKNLEFLPWVVKEPHVSPRCPTSTGANQQLNKRARILANAKTVHSRCYSSASQDLSQHYQRCIRSTGHREVSEFTHLSPSTPLLFSDTYASPPRQVDRIITQHHQPCIIITTSPALSCRS</sequence>
<evidence type="ECO:0000313" key="2">
    <source>
        <dbReference type="EMBL" id="GIY96503.1"/>
    </source>
</evidence>
<accession>A0AAV4XQ84</accession>
<keyword evidence="3" id="KW-1185">Reference proteome</keyword>
<feature type="region of interest" description="Disordered" evidence="1">
    <location>
        <begin position="194"/>
        <end position="237"/>
    </location>
</feature>
<organism evidence="2 3">
    <name type="scientific">Caerostris extrusa</name>
    <name type="common">Bark spider</name>
    <name type="synonym">Caerostris bankana</name>
    <dbReference type="NCBI Taxonomy" id="172846"/>
    <lineage>
        <taxon>Eukaryota</taxon>
        <taxon>Metazoa</taxon>
        <taxon>Ecdysozoa</taxon>
        <taxon>Arthropoda</taxon>
        <taxon>Chelicerata</taxon>
        <taxon>Arachnida</taxon>
        <taxon>Araneae</taxon>
        <taxon>Araneomorphae</taxon>
        <taxon>Entelegynae</taxon>
        <taxon>Araneoidea</taxon>
        <taxon>Araneidae</taxon>
        <taxon>Caerostris</taxon>
    </lineage>
</organism>
<dbReference type="Gene3D" id="1.20.1070.10">
    <property type="entry name" value="Rhodopsin 7-helix transmembrane proteins"/>
    <property type="match status" value="1"/>
</dbReference>
<proteinExistence type="predicted"/>
<dbReference type="PANTHER" id="PTHR47767:SF1">
    <property type="entry name" value="ADHESION G PROTEIN-COUPLED RECEPTOR G7"/>
    <property type="match status" value="1"/>
</dbReference>
<gene>
    <name evidence="2" type="primary">Adgrg4_1</name>
    <name evidence="2" type="ORF">CEXT_15841</name>
</gene>
<dbReference type="EMBL" id="BPLR01018055">
    <property type="protein sequence ID" value="GIY96503.1"/>
    <property type="molecule type" value="Genomic_DNA"/>
</dbReference>
<dbReference type="Proteomes" id="UP001054945">
    <property type="component" value="Unassembled WGS sequence"/>
</dbReference>
<feature type="compositionally biased region" description="Polar residues" evidence="1">
    <location>
        <begin position="110"/>
        <end position="120"/>
    </location>
</feature>
<dbReference type="PANTHER" id="PTHR47767">
    <property type="entry name" value="ADHESION G PROTEIN-COUPLED RECEPTOR G7"/>
    <property type="match status" value="1"/>
</dbReference>